<gene>
    <name evidence="1" type="ORF">C8J48_1239</name>
</gene>
<dbReference type="OrthoDB" id="9790023at2"/>
<dbReference type="InterPro" id="IPR003737">
    <property type="entry name" value="GlcNAc_PI_deacetylase-related"/>
</dbReference>
<evidence type="ECO:0000313" key="2">
    <source>
        <dbReference type="Proteomes" id="UP000241639"/>
    </source>
</evidence>
<dbReference type="PANTHER" id="PTHR12993:SF11">
    <property type="entry name" value="N-ACETYLGLUCOSAMINYL-PHOSPHATIDYLINOSITOL DE-N-ACETYLASE"/>
    <property type="match status" value="1"/>
</dbReference>
<evidence type="ECO:0000313" key="1">
    <source>
        <dbReference type="EMBL" id="PTM58652.1"/>
    </source>
</evidence>
<dbReference type="InterPro" id="IPR024078">
    <property type="entry name" value="LmbE-like_dom_sf"/>
</dbReference>
<name>A0A2T4Z9T0_9BACL</name>
<proteinExistence type="predicted"/>
<dbReference type="RefSeq" id="WP_107725426.1">
    <property type="nucleotide sequence ID" value="NZ_PZZP01000001.1"/>
</dbReference>
<reference evidence="1 2" key="1">
    <citation type="submission" date="2018-04" db="EMBL/GenBank/DDBJ databases">
        <title>Genomic Encyclopedia of Archaeal and Bacterial Type Strains, Phase II (KMG-II): from individual species to whole genera.</title>
        <authorList>
            <person name="Goeker M."/>
        </authorList>
    </citation>
    <scope>NUCLEOTIDE SEQUENCE [LARGE SCALE GENOMIC DNA]</scope>
    <source>
        <strain evidence="1 2">DSM 45169</strain>
    </source>
</reference>
<dbReference type="GO" id="GO:0016811">
    <property type="term" value="F:hydrolase activity, acting on carbon-nitrogen (but not peptide) bonds, in linear amides"/>
    <property type="evidence" value="ECO:0007669"/>
    <property type="project" value="TreeGrafter"/>
</dbReference>
<dbReference type="SUPFAM" id="SSF102588">
    <property type="entry name" value="LmbE-like"/>
    <property type="match status" value="1"/>
</dbReference>
<sequence>MKKLAFVFAHPDDETFACGGTIARYAADPQCRVTLYCATRGEAGSTGHPPLCRPEELGNVRERELMQAAAILGLDHVYLRNFGDGQLQTKPMQPLIADVKHYFEEEHPDAVVTFPPHGISGHPDHKVIQRVAAEAIRLTERSIGLYHIVVPEVNPQPSQYRDTITNTIDITNHRHQLINALLAHRTQHRSVERVFPAAIKRDVNRMRTAEYYQAVHSIAGIPDDQLL</sequence>
<dbReference type="AlphaFoldDB" id="A0A2T4Z9T0"/>
<dbReference type="EMBL" id="PZZP01000001">
    <property type="protein sequence ID" value="PTM58652.1"/>
    <property type="molecule type" value="Genomic_DNA"/>
</dbReference>
<accession>A0A2T4Z9T0</accession>
<dbReference type="Proteomes" id="UP000241639">
    <property type="component" value="Unassembled WGS sequence"/>
</dbReference>
<dbReference type="Gene3D" id="3.40.50.10320">
    <property type="entry name" value="LmbE-like"/>
    <property type="match status" value="1"/>
</dbReference>
<dbReference type="Pfam" id="PF02585">
    <property type="entry name" value="PIG-L"/>
    <property type="match status" value="1"/>
</dbReference>
<organism evidence="1 2">
    <name type="scientific">Desmospora activa DSM 45169</name>
    <dbReference type="NCBI Taxonomy" id="1121389"/>
    <lineage>
        <taxon>Bacteria</taxon>
        <taxon>Bacillati</taxon>
        <taxon>Bacillota</taxon>
        <taxon>Bacilli</taxon>
        <taxon>Bacillales</taxon>
        <taxon>Thermoactinomycetaceae</taxon>
        <taxon>Desmospora</taxon>
    </lineage>
</organism>
<comment type="caution">
    <text evidence="1">The sequence shown here is derived from an EMBL/GenBank/DDBJ whole genome shotgun (WGS) entry which is preliminary data.</text>
</comment>
<protein>
    <submittedName>
        <fullName evidence="1">LmbE family N-acetylglucosaminyl deacetylase</fullName>
    </submittedName>
</protein>
<dbReference type="PANTHER" id="PTHR12993">
    <property type="entry name" value="N-ACETYLGLUCOSAMINYL-PHOSPHATIDYLINOSITOL DE-N-ACETYLASE-RELATED"/>
    <property type="match status" value="1"/>
</dbReference>
<keyword evidence="2" id="KW-1185">Reference proteome</keyword>